<feature type="region of interest" description="Disordered" evidence="1">
    <location>
        <begin position="1"/>
        <end position="23"/>
    </location>
</feature>
<organism evidence="2 3">
    <name type="scientific">Scophthalmus maximus</name>
    <name type="common">Turbot</name>
    <name type="synonym">Psetta maxima</name>
    <dbReference type="NCBI Taxonomy" id="52904"/>
    <lineage>
        <taxon>Eukaryota</taxon>
        <taxon>Metazoa</taxon>
        <taxon>Chordata</taxon>
        <taxon>Craniata</taxon>
        <taxon>Vertebrata</taxon>
        <taxon>Euteleostomi</taxon>
        <taxon>Actinopterygii</taxon>
        <taxon>Neopterygii</taxon>
        <taxon>Teleostei</taxon>
        <taxon>Neoteleostei</taxon>
        <taxon>Acanthomorphata</taxon>
        <taxon>Carangaria</taxon>
        <taxon>Pleuronectiformes</taxon>
        <taxon>Pleuronectoidei</taxon>
        <taxon>Scophthalmidae</taxon>
        <taxon>Scophthalmus</taxon>
    </lineage>
</organism>
<dbReference type="EMBL" id="VEVO01000010">
    <property type="protein sequence ID" value="KAF0036136.1"/>
    <property type="molecule type" value="Genomic_DNA"/>
</dbReference>
<dbReference type="AlphaFoldDB" id="A0A6A4SLQ2"/>
<gene>
    <name evidence="2" type="ORF">F2P81_011448</name>
</gene>
<feature type="region of interest" description="Disordered" evidence="1">
    <location>
        <begin position="42"/>
        <end position="94"/>
    </location>
</feature>
<dbReference type="Proteomes" id="UP000438429">
    <property type="component" value="Unassembled WGS sequence"/>
</dbReference>
<proteinExistence type="predicted"/>
<comment type="caution">
    <text evidence="2">The sequence shown here is derived from an EMBL/GenBank/DDBJ whole genome shotgun (WGS) entry which is preliminary data.</text>
</comment>
<feature type="compositionally biased region" description="Basic and acidic residues" evidence="1">
    <location>
        <begin position="81"/>
        <end position="94"/>
    </location>
</feature>
<evidence type="ECO:0000256" key="1">
    <source>
        <dbReference type="SAM" id="MobiDB-lite"/>
    </source>
</evidence>
<reference evidence="2 3" key="1">
    <citation type="submission" date="2019-06" db="EMBL/GenBank/DDBJ databases">
        <title>Draft genomes of female and male turbot (Scophthalmus maximus).</title>
        <authorList>
            <person name="Xu H."/>
            <person name="Xu X.-W."/>
            <person name="Shao C."/>
            <person name="Chen S."/>
        </authorList>
    </citation>
    <scope>NUCLEOTIDE SEQUENCE [LARGE SCALE GENOMIC DNA]</scope>
    <source>
        <strain evidence="2">Ysfricsl-2016a</strain>
        <tissue evidence="2">Blood</tissue>
    </source>
</reference>
<protein>
    <submittedName>
        <fullName evidence="2">Uncharacterized protein</fullName>
    </submittedName>
</protein>
<evidence type="ECO:0000313" key="2">
    <source>
        <dbReference type="EMBL" id="KAF0036136.1"/>
    </source>
</evidence>
<sequence>MMNHGWSPQESPQSEETETHQRTAQCFFRSQRLCRCELPTGLSERQEAKRQQGERSQGDQEQRKGRKQRQGAAFNCEPDDDTRPSHPTEEERDR</sequence>
<feature type="compositionally biased region" description="Basic and acidic residues" evidence="1">
    <location>
        <begin position="44"/>
        <end position="63"/>
    </location>
</feature>
<name>A0A6A4SLQ2_SCOMX</name>
<accession>A0A6A4SLQ2</accession>
<evidence type="ECO:0000313" key="3">
    <source>
        <dbReference type="Proteomes" id="UP000438429"/>
    </source>
</evidence>